<keyword evidence="3" id="KW-1185">Reference proteome</keyword>
<dbReference type="EMBL" id="LMWJ01000011">
    <property type="protein sequence ID" value="KUM75342.1"/>
    <property type="molecule type" value="Genomic_DNA"/>
</dbReference>
<proteinExistence type="predicted"/>
<feature type="region of interest" description="Disordered" evidence="1">
    <location>
        <begin position="1"/>
        <end position="35"/>
    </location>
</feature>
<gene>
    <name evidence="2" type="ORF">AQI70_16590</name>
</gene>
<feature type="region of interest" description="Disordered" evidence="1">
    <location>
        <begin position="58"/>
        <end position="79"/>
    </location>
</feature>
<accession>A0A117P996</accession>
<comment type="caution">
    <text evidence="2">The sequence shown here is derived from an EMBL/GenBank/DDBJ whole genome shotgun (WGS) entry which is preliminary data.</text>
</comment>
<sequence length="133" mass="14126">MVSPLQRARETPPTSSGCPPRGSTRIGDGGPLGWSQAESWRTTVEIQRERPGWFLFRDGVAPGPPGHPAESAEQVDGRADRMPAKVDAAFAGTEGGPATEHGRPGDRRVECQSRVVAFPADGAMPERPGRSTP</sequence>
<protein>
    <submittedName>
        <fullName evidence="2">Uncharacterized protein</fullName>
    </submittedName>
</protein>
<evidence type="ECO:0000313" key="2">
    <source>
        <dbReference type="EMBL" id="KUM75342.1"/>
    </source>
</evidence>
<dbReference type="STRING" id="146536.AQI70_16590"/>
<dbReference type="AlphaFoldDB" id="A0A117P996"/>
<evidence type="ECO:0000256" key="1">
    <source>
        <dbReference type="SAM" id="MobiDB-lite"/>
    </source>
</evidence>
<evidence type="ECO:0000313" key="3">
    <source>
        <dbReference type="Proteomes" id="UP000054024"/>
    </source>
</evidence>
<reference evidence="2 3" key="1">
    <citation type="submission" date="2015-10" db="EMBL/GenBank/DDBJ databases">
        <title>Draft genome sequence of Streptomyces curacoi DSM 40107, type strain for the species Streptomyces curacoi.</title>
        <authorList>
            <person name="Ruckert C."/>
            <person name="Winkler A."/>
            <person name="Kalinowski J."/>
            <person name="Kampfer P."/>
            <person name="Glaeser S."/>
        </authorList>
    </citation>
    <scope>NUCLEOTIDE SEQUENCE [LARGE SCALE GENOMIC DNA]</scope>
    <source>
        <strain evidence="2 3">DSM 40107</strain>
    </source>
</reference>
<organism evidence="2 3">
    <name type="scientific">Streptomyces curacoi</name>
    <dbReference type="NCBI Taxonomy" id="146536"/>
    <lineage>
        <taxon>Bacteria</taxon>
        <taxon>Bacillati</taxon>
        <taxon>Actinomycetota</taxon>
        <taxon>Actinomycetes</taxon>
        <taxon>Kitasatosporales</taxon>
        <taxon>Streptomycetaceae</taxon>
        <taxon>Streptomyces</taxon>
    </lineage>
</organism>
<name>A0A117P996_9ACTN</name>
<dbReference type="Proteomes" id="UP000054024">
    <property type="component" value="Unassembled WGS sequence"/>
</dbReference>